<dbReference type="EMBL" id="BARS01008147">
    <property type="protein sequence ID" value="GAF74627.1"/>
    <property type="molecule type" value="Genomic_DNA"/>
</dbReference>
<feature type="domain" description="Four-carbon acid sugar kinase nucleotide binding" evidence="1">
    <location>
        <begin position="3"/>
        <end position="84"/>
    </location>
</feature>
<feature type="non-terminal residue" evidence="2">
    <location>
        <position position="1"/>
    </location>
</feature>
<gene>
    <name evidence="2" type="ORF">S01H1_15600</name>
</gene>
<proteinExistence type="predicted"/>
<evidence type="ECO:0000259" key="1">
    <source>
        <dbReference type="Pfam" id="PF17042"/>
    </source>
</evidence>
<dbReference type="Gene3D" id="3.40.980.20">
    <property type="entry name" value="Four-carbon acid sugar kinase, nucleotide binding domain"/>
    <property type="match status" value="1"/>
</dbReference>
<dbReference type="SUPFAM" id="SSF142764">
    <property type="entry name" value="YgbK-like"/>
    <property type="match status" value="1"/>
</dbReference>
<reference evidence="2" key="1">
    <citation type="journal article" date="2014" name="Front. Microbiol.">
        <title>High frequency of phylogenetically diverse reductive dehalogenase-homologous genes in deep subseafloor sedimentary metagenomes.</title>
        <authorList>
            <person name="Kawai M."/>
            <person name="Futagami T."/>
            <person name="Toyoda A."/>
            <person name="Takaki Y."/>
            <person name="Nishi S."/>
            <person name="Hori S."/>
            <person name="Arai W."/>
            <person name="Tsubouchi T."/>
            <person name="Morono Y."/>
            <person name="Uchiyama I."/>
            <person name="Ito T."/>
            <person name="Fujiyama A."/>
            <person name="Inagaki F."/>
            <person name="Takami H."/>
        </authorList>
    </citation>
    <scope>NUCLEOTIDE SEQUENCE</scope>
    <source>
        <strain evidence="2">Expedition CK06-06</strain>
    </source>
</reference>
<dbReference type="AlphaFoldDB" id="X0SFH0"/>
<evidence type="ECO:0000313" key="2">
    <source>
        <dbReference type="EMBL" id="GAF74627.1"/>
    </source>
</evidence>
<dbReference type="Pfam" id="PF17042">
    <property type="entry name" value="NBD_C"/>
    <property type="match status" value="1"/>
</dbReference>
<organism evidence="2">
    <name type="scientific">marine sediment metagenome</name>
    <dbReference type="NCBI Taxonomy" id="412755"/>
    <lineage>
        <taxon>unclassified sequences</taxon>
        <taxon>metagenomes</taxon>
        <taxon>ecological metagenomes</taxon>
    </lineage>
</organism>
<sequence>GTGEHITRFLGEVTGEICSILQPKGLVLTGGDTAIKAADSMKISGALIKDEVLPGIPCIYFISNKFRDIPVVTKAGAFGDKDSLMKIIEYLKKKKD</sequence>
<dbReference type="InterPro" id="IPR042213">
    <property type="entry name" value="NBD_C_sf"/>
</dbReference>
<accession>X0SFH0</accession>
<protein>
    <recommendedName>
        <fullName evidence="1">Four-carbon acid sugar kinase nucleotide binding domain-containing protein</fullName>
    </recommendedName>
</protein>
<dbReference type="InterPro" id="IPR031475">
    <property type="entry name" value="NBD_C"/>
</dbReference>
<comment type="caution">
    <text evidence="2">The sequence shown here is derived from an EMBL/GenBank/DDBJ whole genome shotgun (WGS) entry which is preliminary data.</text>
</comment>
<name>X0SFH0_9ZZZZ</name>